<dbReference type="SUPFAM" id="SSF55874">
    <property type="entry name" value="ATPase domain of HSP90 chaperone/DNA topoisomerase II/histidine kinase"/>
    <property type="match status" value="1"/>
</dbReference>
<feature type="domain" description="HAMP" evidence="17">
    <location>
        <begin position="170"/>
        <end position="223"/>
    </location>
</feature>
<protein>
    <recommendedName>
        <fullName evidence="3">histidine kinase</fullName>
        <ecNumber evidence="3">2.7.13.3</ecNumber>
    </recommendedName>
</protein>
<comment type="subcellular location">
    <subcellularLocation>
        <location evidence="2">Cell inner membrane</location>
        <topology evidence="2">Multi-pass membrane protein</topology>
    </subcellularLocation>
</comment>
<keyword evidence="5" id="KW-0997">Cell inner membrane</keyword>
<keyword evidence="12 15" id="KW-1133">Transmembrane helix</keyword>
<dbReference type="RefSeq" id="WP_080530336.1">
    <property type="nucleotide sequence ID" value="NZ_CP012331.1"/>
</dbReference>
<sequence length="439" mass="48799">MPKLYPRTAFFRAALIVGLVIGLSQAITLWFFARNAYLPGIREYARLTALQAELIFEEGADSDFLEERLGATTGIGVGTPPNLREPDSLLLTRPVVNQFGDELAELLDEPVTVRLEDARQPVLWVNAPSFEGTWLRVPMVFFRDYDRYLLLGWGVTVPLLAVIGGLLIARSLNRPLRRLARVALKVGRGEAVPVLDDTIGPTEIQAVNRAFNRMTRDLQQAQRDRALLLAGVSHDLRTPLTRLRLSAEFLDDEELSQGIIADIEDMDAILEQFIAFIRDGADEQPSYESLNALIEEVCGKYPAEQLRVALAEVPRLMLKRLTAKRMLTNLITNALKYGAAPVEIHTMVDDNAVLLIVRDHGRGVREEDIPMLLQPFSRGEKARTLSGSGLGLAIVKRIVDMHHGQMALDNHPDGGLQVRIRFPVTGQLVQPETLSAGVR</sequence>
<evidence type="ECO:0000256" key="8">
    <source>
        <dbReference type="ARBA" id="ARBA00022692"/>
    </source>
</evidence>
<dbReference type="KEGG" id="axe:P40_02340"/>
<evidence type="ECO:0000259" key="16">
    <source>
        <dbReference type="PROSITE" id="PS50109"/>
    </source>
</evidence>
<keyword evidence="8 15" id="KW-0812">Transmembrane</keyword>
<feature type="domain" description="Histidine kinase" evidence="16">
    <location>
        <begin position="231"/>
        <end position="426"/>
    </location>
</feature>
<dbReference type="GO" id="GO:0000155">
    <property type="term" value="F:phosphorelay sensor kinase activity"/>
    <property type="evidence" value="ECO:0007669"/>
    <property type="project" value="InterPro"/>
</dbReference>
<dbReference type="PROSITE" id="PS50109">
    <property type="entry name" value="HIS_KIN"/>
    <property type="match status" value="1"/>
</dbReference>
<dbReference type="Pfam" id="PF00512">
    <property type="entry name" value="HisKA"/>
    <property type="match status" value="1"/>
</dbReference>
<dbReference type="InterPro" id="IPR004358">
    <property type="entry name" value="Sig_transdc_His_kin-like_C"/>
</dbReference>
<evidence type="ECO:0000256" key="1">
    <source>
        <dbReference type="ARBA" id="ARBA00000085"/>
    </source>
</evidence>
<evidence type="ECO:0000256" key="15">
    <source>
        <dbReference type="SAM" id="Phobius"/>
    </source>
</evidence>
<evidence type="ECO:0000256" key="9">
    <source>
        <dbReference type="ARBA" id="ARBA00022741"/>
    </source>
</evidence>
<dbReference type="InterPro" id="IPR005467">
    <property type="entry name" value="His_kinase_dom"/>
</dbReference>
<dbReference type="InterPro" id="IPR036890">
    <property type="entry name" value="HATPase_C_sf"/>
</dbReference>
<evidence type="ECO:0000256" key="6">
    <source>
        <dbReference type="ARBA" id="ARBA00022553"/>
    </source>
</evidence>
<dbReference type="AlphaFoldDB" id="A0A9Q3W4A2"/>
<accession>A0A9Q3W4A2</accession>
<name>A0A9Q3W4A2_9GAMM</name>
<dbReference type="CDD" id="cd06225">
    <property type="entry name" value="HAMP"/>
    <property type="match status" value="1"/>
</dbReference>
<dbReference type="SMART" id="SM00388">
    <property type="entry name" value="HisKA"/>
    <property type="match status" value="1"/>
</dbReference>
<comment type="catalytic activity">
    <reaction evidence="1">
        <text>ATP + protein L-histidine = ADP + protein N-phospho-L-histidine.</text>
        <dbReference type="EC" id="2.7.13.3"/>
    </reaction>
</comment>
<evidence type="ECO:0000313" key="18">
    <source>
        <dbReference type="EMBL" id="MCE7510320.1"/>
    </source>
</evidence>
<evidence type="ECO:0000256" key="13">
    <source>
        <dbReference type="ARBA" id="ARBA00023012"/>
    </source>
</evidence>
<keyword evidence="6" id="KW-0597">Phosphoprotein</keyword>
<feature type="transmembrane region" description="Helical" evidence="15">
    <location>
        <begin position="9"/>
        <end position="33"/>
    </location>
</feature>
<keyword evidence="14 15" id="KW-0472">Membrane</keyword>
<keyword evidence="4" id="KW-1003">Cell membrane</keyword>
<keyword evidence="11 18" id="KW-0067">ATP-binding</keyword>
<dbReference type="EMBL" id="JAJVKT010000022">
    <property type="protein sequence ID" value="MCE7510320.1"/>
    <property type="molecule type" value="Genomic_DNA"/>
</dbReference>
<evidence type="ECO:0000259" key="17">
    <source>
        <dbReference type="PROSITE" id="PS50885"/>
    </source>
</evidence>
<dbReference type="SMART" id="SM00387">
    <property type="entry name" value="HATPase_c"/>
    <property type="match status" value="1"/>
</dbReference>
<dbReference type="Gene3D" id="3.30.565.10">
    <property type="entry name" value="Histidine kinase-like ATPase, C-terminal domain"/>
    <property type="match status" value="1"/>
</dbReference>
<evidence type="ECO:0000256" key="2">
    <source>
        <dbReference type="ARBA" id="ARBA00004429"/>
    </source>
</evidence>
<evidence type="ECO:0000256" key="7">
    <source>
        <dbReference type="ARBA" id="ARBA00022679"/>
    </source>
</evidence>
<keyword evidence="13" id="KW-0902">Two-component regulatory system</keyword>
<dbReference type="InterPro" id="IPR003661">
    <property type="entry name" value="HisK_dim/P_dom"/>
</dbReference>
<keyword evidence="10" id="KW-0418">Kinase</keyword>
<dbReference type="SUPFAM" id="SSF47384">
    <property type="entry name" value="Homodimeric domain of signal transducing histidine kinase"/>
    <property type="match status" value="1"/>
</dbReference>
<keyword evidence="7" id="KW-0808">Transferase</keyword>
<evidence type="ECO:0000256" key="5">
    <source>
        <dbReference type="ARBA" id="ARBA00022519"/>
    </source>
</evidence>
<evidence type="ECO:0000313" key="19">
    <source>
        <dbReference type="Proteomes" id="UP001107961"/>
    </source>
</evidence>
<dbReference type="PANTHER" id="PTHR44936:SF5">
    <property type="entry name" value="SENSOR HISTIDINE KINASE ENVZ"/>
    <property type="match status" value="1"/>
</dbReference>
<dbReference type="GO" id="GO:0005524">
    <property type="term" value="F:ATP binding"/>
    <property type="evidence" value="ECO:0007669"/>
    <property type="project" value="UniProtKB-KW"/>
</dbReference>
<comment type="caution">
    <text evidence="18">The sequence shown here is derived from an EMBL/GenBank/DDBJ whole genome shotgun (WGS) entry which is preliminary data.</text>
</comment>
<dbReference type="CDD" id="cd00082">
    <property type="entry name" value="HisKA"/>
    <property type="match status" value="1"/>
</dbReference>
<dbReference type="Pfam" id="PF00672">
    <property type="entry name" value="HAMP"/>
    <property type="match status" value="1"/>
</dbReference>
<evidence type="ECO:0000256" key="14">
    <source>
        <dbReference type="ARBA" id="ARBA00023136"/>
    </source>
</evidence>
<dbReference type="Proteomes" id="UP001107961">
    <property type="component" value="Unassembled WGS sequence"/>
</dbReference>
<keyword evidence="19" id="KW-1185">Reference proteome</keyword>
<evidence type="ECO:0000256" key="4">
    <source>
        <dbReference type="ARBA" id="ARBA00022475"/>
    </source>
</evidence>
<organism evidence="18 19">
    <name type="scientific">Alloalcanivorax xenomutans</name>
    <dbReference type="NCBI Taxonomy" id="1094342"/>
    <lineage>
        <taxon>Bacteria</taxon>
        <taxon>Pseudomonadati</taxon>
        <taxon>Pseudomonadota</taxon>
        <taxon>Gammaproteobacteria</taxon>
        <taxon>Oceanospirillales</taxon>
        <taxon>Alcanivoracaceae</taxon>
        <taxon>Alloalcanivorax</taxon>
    </lineage>
</organism>
<reference evidence="18" key="1">
    <citation type="submission" date="2022-01" db="EMBL/GenBank/DDBJ databases">
        <authorList>
            <person name="Karlyshev A.V."/>
            <person name="Jaspars M."/>
        </authorList>
    </citation>
    <scope>NUCLEOTIDE SEQUENCE</scope>
    <source>
        <strain evidence="18">AGSA3-2</strain>
    </source>
</reference>
<gene>
    <name evidence="18" type="ORF">LZG35_16895</name>
</gene>
<dbReference type="PROSITE" id="PS50885">
    <property type="entry name" value="HAMP"/>
    <property type="match status" value="1"/>
</dbReference>
<dbReference type="InterPro" id="IPR003660">
    <property type="entry name" value="HAMP_dom"/>
</dbReference>
<keyword evidence="9" id="KW-0547">Nucleotide-binding</keyword>
<dbReference type="PANTHER" id="PTHR44936">
    <property type="entry name" value="SENSOR PROTEIN CREC"/>
    <property type="match status" value="1"/>
</dbReference>
<evidence type="ECO:0000256" key="10">
    <source>
        <dbReference type="ARBA" id="ARBA00022777"/>
    </source>
</evidence>
<dbReference type="PRINTS" id="PR00344">
    <property type="entry name" value="BCTRLSENSOR"/>
</dbReference>
<dbReference type="EC" id="2.7.13.3" evidence="3"/>
<dbReference type="SMART" id="SM00304">
    <property type="entry name" value="HAMP"/>
    <property type="match status" value="1"/>
</dbReference>
<dbReference type="InterPro" id="IPR036097">
    <property type="entry name" value="HisK_dim/P_sf"/>
</dbReference>
<dbReference type="InterPro" id="IPR050980">
    <property type="entry name" value="2C_sensor_his_kinase"/>
</dbReference>
<evidence type="ECO:0000256" key="3">
    <source>
        <dbReference type="ARBA" id="ARBA00012438"/>
    </source>
</evidence>
<dbReference type="Gene3D" id="1.10.287.130">
    <property type="match status" value="1"/>
</dbReference>
<dbReference type="Pfam" id="PF02518">
    <property type="entry name" value="HATPase_c"/>
    <property type="match status" value="1"/>
</dbReference>
<evidence type="ECO:0000256" key="12">
    <source>
        <dbReference type="ARBA" id="ARBA00022989"/>
    </source>
</evidence>
<dbReference type="GO" id="GO:0005886">
    <property type="term" value="C:plasma membrane"/>
    <property type="evidence" value="ECO:0007669"/>
    <property type="project" value="UniProtKB-SubCell"/>
</dbReference>
<proteinExistence type="predicted"/>
<evidence type="ECO:0000256" key="11">
    <source>
        <dbReference type="ARBA" id="ARBA00022840"/>
    </source>
</evidence>
<feature type="transmembrane region" description="Helical" evidence="15">
    <location>
        <begin position="148"/>
        <end position="169"/>
    </location>
</feature>
<dbReference type="InterPro" id="IPR003594">
    <property type="entry name" value="HATPase_dom"/>
</dbReference>